<dbReference type="Proteomes" id="UP001227268">
    <property type="component" value="Unassembled WGS sequence"/>
</dbReference>
<proteinExistence type="predicted"/>
<protein>
    <submittedName>
        <fullName evidence="1">Uncharacterized protein</fullName>
    </submittedName>
</protein>
<gene>
    <name evidence="1" type="ORF">QFC21_003511</name>
</gene>
<comment type="caution">
    <text evidence="1">The sequence shown here is derived from an EMBL/GenBank/DDBJ whole genome shotgun (WGS) entry which is preliminary data.</text>
</comment>
<organism evidence="1 2">
    <name type="scientific">Naganishia friedmannii</name>
    <dbReference type="NCBI Taxonomy" id="89922"/>
    <lineage>
        <taxon>Eukaryota</taxon>
        <taxon>Fungi</taxon>
        <taxon>Dikarya</taxon>
        <taxon>Basidiomycota</taxon>
        <taxon>Agaricomycotina</taxon>
        <taxon>Tremellomycetes</taxon>
        <taxon>Filobasidiales</taxon>
        <taxon>Filobasidiaceae</taxon>
        <taxon>Naganishia</taxon>
    </lineage>
</organism>
<evidence type="ECO:0000313" key="2">
    <source>
        <dbReference type="Proteomes" id="UP001227268"/>
    </source>
</evidence>
<reference evidence="1" key="1">
    <citation type="submission" date="2023-04" db="EMBL/GenBank/DDBJ databases">
        <title>Draft Genome sequencing of Naganishia species isolated from polar environments using Oxford Nanopore Technology.</title>
        <authorList>
            <person name="Leo P."/>
            <person name="Venkateswaran K."/>
        </authorList>
    </citation>
    <scope>NUCLEOTIDE SEQUENCE</scope>
    <source>
        <strain evidence="1">MNA-CCFEE 5423</strain>
    </source>
</reference>
<sequence>MLEKAFAVHSMPTDADRDYLATQTGMTYKQVTVWFQNNRSRRINALPKRNRLQSINNNGQHIISSHPSVTPPLQTGSSLTSSIPEIEHHLRNPTDSPLAEHTDLPDTSSRCPPTPLPTISESGNLANVESNNDVLENNSNTSIVSRSPVARGNHETSRAFDGFEGALSIGNADGKVPADTSRRPIAPLRKNRLAGKKPTAPKSLKKSLQDGQSPLSCQTTALPPYLQSSGSTYVDSPTQVRPADILNQQNNQQRVPSNGSITEIDRLLGNSSSSRAVSSSSADMLMLPLHALTGRTVSGSTAGEIEYSLDDGAAAGGAMGGMLDVVPMFNFFPPTPSNAGFMNSSHNGQFSTPNQPYPTSTAFPNADYPPTANLQFDPIDFSSLFGFPASSALGLGGGMDADAAAQSLLKDLDELDFGEFLHSPETRWGSTFTEFKEGAEHGTEERVVQEERNSKGQVTMPEGEGITVPYIFQEMDLAKFSDEKEIDPVVFELLRSIMAGTTPTATEQPTNTFLEHDTAGVSGTTQTLPTSISASRNAESRREPGDEPPLNALAIDLSTLLHTTNTTSNNTTNNSPRASFYLQTTPSDVSDFAQFCGTPFDSEVLCTPFATPMERQTVPQDVDVDVDVDVDGKRDSLQFSQLGADEKESWAGLLDFGDMFEAFWSMVDDSPAPTPGS</sequence>
<keyword evidence="2" id="KW-1185">Reference proteome</keyword>
<dbReference type="EMBL" id="JASBWT010000011">
    <property type="protein sequence ID" value="KAJ9100472.1"/>
    <property type="molecule type" value="Genomic_DNA"/>
</dbReference>
<accession>A0ACC2VPP2</accession>
<name>A0ACC2VPP2_9TREE</name>
<evidence type="ECO:0000313" key="1">
    <source>
        <dbReference type="EMBL" id="KAJ9100472.1"/>
    </source>
</evidence>